<evidence type="ECO:0000256" key="7">
    <source>
        <dbReference type="RuleBase" id="RU361277"/>
    </source>
</evidence>
<dbReference type="Pfam" id="PF00107">
    <property type="entry name" value="ADH_zinc_N"/>
    <property type="match status" value="1"/>
</dbReference>
<dbReference type="GO" id="GO:0008270">
    <property type="term" value="F:zinc ion binding"/>
    <property type="evidence" value="ECO:0007669"/>
    <property type="project" value="InterPro"/>
</dbReference>
<evidence type="ECO:0000313" key="10">
    <source>
        <dbReference type="Proteomes" id="UP000068243"/>
    </source>
</evidence>
<dbReference type="FunFam" id="3.40.50.720:FF:000039">
    <property type="entry name" value="Alcohol dehydrogenase AdhP"/>
    <property type="match status" value="1"/>
</dbReference>
<gene>
    <name evidence="9" type="ORF">ABL_05074</name>
</gene>
<dbReference type="OrthoDB" id="1560166at2759"/>
<dbReference type="VEuPathDB" id="FungiDB:ATCC64974_89810"/>
<evidence type="ECO:0000313" key="9">
    <source>
        <dbReference type="EMBL" id="GAQ42413.1"/>
    </source>
</evidence>
<keyword evidence="4 7" id="KW-0862">Zinc</keyword>
<sequence length="346" mass="36961">MSIPQPIPARCRAVVLDGPGASWALREVDVPKPKPNELLIRSLACGVCHSDVATQNGKFDFITKYPLVAGHEVVGEVVALGADIKDWAVGDRAGGAWHGGNDGTCKACARGMPQVCTNLEVNGVTRNGGFSEYCTLVASAAIRISPSWDPVSTAPLLCAGITAFNAIRKSNVPQGDTVAICGIGGLGHLAIQYARKMGYRTVAVSESEEKRNDAMNLGAHLFVNSKREDAVELLQREGGASLVVVLCPSPELVKNMTRALAPGGSILLIAPVNGVTIDFTPLIVYGKKIRTWSSGFAAETSEAIDFAHIQDVKCLTKQYALGDIERAFEDMNERTIRYRPVINFAL</sequence>
<dbReference type="AlphaFoldDB" id="A0A124BXH2"/>
<comment type="caution">
    <text evidence="9">The sequence shown here is derived from an EMBL/GenBank/DDBJ whole genome shotgun (WGS) entry which is preliminary data.</text>
</comment>
<keyword evidence="5" id="KW-0560">Oxidoreductase</keyword>
<dbReference type="PROSITE" id="PS00059">
    <property type="entry name" value="ADH_ZINC"/>
    <property type="match status" value="1"/>
</dbReference>
<organism evidence="9 10">
    <name type="scientific">Aspergillus niger</name>
    <dbReference type="NCBI Taxonomy" id="5061"/>
    <lineage>
        <taxon>Eukaryota</taxon>
        <taxon>Fungi</taxon>
        <taxon>Dikarya</taxon>
        <taxon>Ascomycota</taxon>
        <taxon>Pezizomycotina</taxon>
        <taxon>Eurotiomycetes</taxon>
        <taxon>Eurotiomycetidae</taxon>
        <taxon>Eurotiales</taxon>
        <taxon>Aspergillaceae</taxon>
        <taxon>Aspergillus</taxon>
        <taxon>Aspergillus subgen. Circumdati</taxon>
    </lineage>
</organism>
<evidence type="ECO:0000256" key="2">
    <source>
        <dbReference type="ARBA" id="ARBA00008072"/>
    </source>
</evidence>
<evidence type="ECO:0000259" key="8">
    <source>
        <dbReference type="SMART" id="SM00829"/>
    </source>
</evidence>
<evidence type="ECO:0000256" key="6">
    <source>
        <dbReference type="ARBA" id="ARBA00023027"/>
    </source>
</evidence>
<feature type="domain" description="Enoyl reductase (ER)" evidence="8">
    <location>
        <begin position="20"/>
        <end position="342"/>
    </location>
</feature>
<comment type="cofactor">
    <cofactor evidence="1 7">
        <name>Zn(2+)</name>
        <dbReference type="ChEBI" id="CHEBI:29105"/>
    </cofactor>
</comment>
<dbReference type="PANTHER" id="PTHR42940:SF7">
    <property type="entry name" value="ALCOHOL DEHYDROGENASE-LIKE N-TERMINAL DOMAIN-CONTAINING PROTEIN"/>
    <property type="match status" value="1"/>
</dbReference>
<dbReference type="SMART" id="SM00829">
    <property type="entry name" value="PKS_ER"/>
    <property type="match status" value="1"/>
</dbReference>
<dbReference type="EMBL" id="BCMY01000007">
    <property type="protein sequence ID" value="GAQ42413.1"/>
    <property type="molecule type" value="Genomic_DNA"/>
</dbReference>
<proteinExistence type="inferred from homology"/>
<dbReference type="InterPro" id="IPR036291">
    <property type="entry name" value="NAD(P)-bd_dom_sf"/>
</dbReference>
<dbReference type="Gene3D" id="3.40.50.720">
    <property type="entry name" value="NAD(P)-binding Rossmann-like Domain"/>
    <property type="match status" value="1"/>
</dbReference>
<reference evidence="10" key="1">
    <citation type="journal article" date="2016" name="Genome Announc.">
        <title>Draft genome sequence of Aspergillus niger strain An76.</title>
        <authorList>
            <person name="Gong W."/>
            <person name="Cheng Z."/>
            <person name="Zhang H."/>
            <person name="Liu L."/>
            <person name="Gao P."/>
            <person name="Wang L."/>
        </authorList>
    </citation>
    <scope>NUCLEOTIDE SEQUENCE [LARGE SCALE GENOMIC DNA]</scope>
    <source>
        <strain evidence="10">An76</strain>
    </source>
</reference>
<name>A0A124BXH2_ASPNG</name>
<evidence type="ECO:0000256" key="1">
    <source>
        <dbReference type="ARBA" id="ARBA00001947"/>
    </source>
</evidence>
<dbReference type="VEuPathDB" id="FungiDB:An13g00950"/>
<dbReference type="PANTHER" id="PTHR42940">
    <property type="entry name" value="ALCOHOL DEHYDROGENASE 1-RELATED"/>
    <property type="match status" value="1"/>
</dbReference>
<dbReference type="InterPro" id="IPR011032">
    <property type="entry name" value="GroES-like_sf"/>
</dbReference>
<dbReference type="InterPro" id="IPR013154">
    <property type="entry name" value="ADH-like_N"/>
</dbReference>
<dbReference type="VEuPathDB" id="FungiDB:M747DRAFT_315725"/>
<accession>A0A124BXH2</accession>
<dbReference type="InterPro" id="IPR020843">
    <property type="entry name" value="ER"/>
</dbReference>
<dbReference type="Pfam" id="PF08240">
    <property type="entry name" value="ADH_N"/>
    <property type="match status" value="1"/>
</dbReference>
<dbReference type="Gene3D" id="3.90.180.10">
    <property type="entry name" value="Medium-chain alcohol dehydrogenases, catalytic domain"/>
    <property type="match status" value="1"/>
</dbReference>
<evidence type="ECO:0000256" key="5">
    <source>
        <dbReference type="ARBA" id="ARBA00023002"/>
    </source>
</evidence>
<comment type="similarity">
    <text evidence="2 7">Belongs to the zinc-containing alcohol dehydrogenase family.</text>
</comment>
<dbReference type="SUPFAM" id="SSF51735">
    <property type="entry name" value="NAD(P)-binding Rossmann-fold domains"/>
    <property type="match status" value="1"/>
</dbReference>
<dbReference type="GO" id="GO:0004022">
    <property type="term" value="F:alcohol dehydrogenase (NAD+) activity"/>
    <property type="evidence" value="ECO:0007669"/>
    <property type="project" value="UniProtKB-ARBA"/>
</dbReference>
<keyword evidence="6" id="KW-0520">NAD</keyword>
<evidence type="ECO:0000256" key="4">
    <source>
        <dbReference type="ARBA" id="ARBA00022833"/>
    </source>
</evidence>
<keyword evidence="3 7" id="KW-0479">Metal-binding</keyword>
<dbReference type="Proteomes" id="UP000068243">
    <property type="component" value="Unassembled WGS sequence"/>
</dbReference>
<dbReference type="InterPro" id="IPR013149">
    <property type="entry name" value="ADH-like_C"/>
</dbReference>
<dbReference type="VEuPathDB" id="FungiDB:ASPNIDRAFT2_1153312"/>
<dbReference type="InterPro" id="IPR002328">
    <property type="entry name" value="ADH_Zn_CS"/>
</dbReference>
<protein>
    <submittedName>
        <fullName evidence="9">Alcohol dehydrogenase</fullName>
    </submittedName>
</protein>
<dbReference type="GO" id="GO:0005737">
    <property type="term" value="C:cytoplasm"/>
    <property type="evidence" value="ECO:0007669"/>
    <property type="project" value="TreeGrafter"/>
</dbReference>
<dbReference type="SUPFAM" id="SSF50129">
    <property type="entry name" value="GroES-like"/>
    <property type="match status" value="1"/>
</dbReference>
<evidence type="ECO:0000256" key="3">
    <source>
        <dbReference type="ARBA" id="ARBA00022723"/>
    </source>
</evidence>
<dbReference type="OMA" id="MHVEQGA"/>